<dbReference type="GO" id="GO:0016787">
    <property type="term" value="F:hydrolase activity"/>
    <property type="evidence" value="ECO:0007669"/>
    <property type="project" value="UniProtKB-KW"/>
</dbReference>
<comment type="caution">
    <text evidence="3">The sequence shown here is derived from an EMBL/GenBank/DDBJ whole genome shotgun (WGS) entry which is preliminary data.</text>
</comment>
<organism evidence="3 4">
    <name type="scientific">Gordonia jinhuaensis</name>
    <dbReference type="NCBI Taxonomy" id="1517702"/>
    <lineage>
        <taxon>Bacteria</taxon>
        <taxon>Bacillati</taxon>
        <taxon>Actinomycetota</taxon>
        <taxon>Actinomycetes</taxon>
        <taxon>Mycobacteriales</taxon>
        <taxon>Gordoniaceae</taxon>
        <taxon>Gordonia</taxon>
    </lineage>
</organism>
<keyword evidence="4" id="KW-1185">Reference proteome</keyword>
<dbReference type="Pfam" id="PF07859">
    <property type="entry name" value="Abhydrolase_3"/>
    <property type="match status" value="1"/>
</dbReference>
<protein>
    <recommendedName>
        <fullName evidence="2">Alpha/beta hydrolase fold-3 domain-containing protein</fullName>
    </recommendedName>
</protein>
<dbReference type="InterPro" id="IPR029058">
    <property type="entry name" value="AB_hydrolase_fold"/>
</dbReference>
<dbReference type="InterPro" id="IPR050300">
    <property type="entry name" value="GDXG_lipolytic_enzyme"/>
</dbReference>
<evidence type="ECO:0000256" key="1">
    <source>
        <dbReference type="ARBA" id="ARBA00022801"/>
    </source>
</evidence>
<dbReference type="PANTHER" id="PTHR48081:SF8">
    <property type="entry name" value="ALPHA_BETA HYDROLASE FOLD-3 DOMAIN-CONTAINING PROTEIN-RELATED"/>
    <property type="match status" value="1"/>
</dbReference>
<reference evidence="3" key="1">
    <citation type="journal article" date="2014" name="Int. J. Syst. Evol. Microbiol.">
        <title>Complete genome sequence of Corynebacterium casei LMG S-19264T (=DSM 44701T), isolated from a smear-ripened cheese.</title>
        <authorList>
            <consortium name="US DOE Joint Genome Institute (JGI-PGF)"/>
            <person name="Walter F."/>
            <person name="Albersmeier A."/>
            <person name="Kalinowski J."/>
            <person name="Ruckert C."/>
        </authorList>
    </citation>
    <scope>NUCLEOTIDE SEQUENCE</scope>
    <source>
        <strain evidence="3">CGMCC 1.12827</strain>
    </source>
</reference>
<keyword evidence="1" id="KW-0378">Hydrolase</keyword>
<dbReference type="Proteomes" id="UP000621454">
    <property type="component" value="Unassembled WGS sequence"/>
</dbReference>
<name>A0A916WQU4_9ACTN</name>
<gene>
    <name evidence="3" type="ORF">GCM10011489_10240</name>
</gene>
<sequence>MVMADRPEVETASAPVTALTIAGLGESMLNGLARVPFRKPWKGPSGLLDNLGQSVTRQAVRSFMGYSMGLPIEEFRSMEKILDTICRVVVPPFVGLTDGVEIKRDTIGGVPGLWCRAKASTDEYVDDSGEKQTIGATILYLHGGGYIGTSPIMYAAFAASLVDVTGAEVFIADYRMAPEFPFPAGVLDAADVYQGLLDRGVSPDHLVIAGDSGGGGLATSLIGYLHTHNRPMPAAVALFSPEVDLDLDHPSITENAQFDILPWNVPVTPYLHGVQPNDGRVSAIYAEPDPEWFPPTFICWGSDEMFRDGIREFTESLKKAGVQVEEMEEYGMFHVFPILMPWAESSKRVFRRLSELASTYVKEDPNAAQTH</sequence>
<dbReference type="RefSeq" id="WP_188585519.1">
    <property type="nucleotide sequence ID" value="NZ_BMGC01000005.1"/>
</dbReference>
<reference evidence="3" key="2">
    <citation type="submission" date="2020-09" db="EMBL/GenBank/DDBJ databases">
        <authorList>
            <person name="Sun Q."/>
            <person name="Zhou Y."/>
        </authorList>
    </citation>
    <scope>NUCLEOTIDE SEQUENCE</scope>
    <source>
        <strain evidence="3">CGMCC 1.12827</strain>
    </source>
</reference>
<evidence type="ECO:0000259" key="2">
    <source>
        <dbReference type="Pfam" id="PF07859"/>
    </source>
</evidence>
<proteinExistence type="predicted"/>
<evidence type="ECO:0000313" key="3">
    <source>
        <dbReference type="EMBL" id="GGB23912.1"/>
    </source>
</evidence>
<dbReference type="InterPro" id="IPR013094">
    <property type="entry name" value="AB_hydrolase_3"/>
</dbReference>
<dbReference type="Gene3D" id="3.40.50.1820">
    <property type="entry name" value="alpha/beta hydrolase"/>
    <property type="match status" value="1"/>
</dbReference>
<dbReference type="PANTHER" id="PTHR48081">
    <property type="entry name" value="AB HYDROLASE SUPERFAMILY PROTEIN C4A8.06C"/>
    <property type="match status" value="1"/>
</dbReference>
<evidence type="ECO:0000313" key="4">
    <source>
        <dbReference type="Proteomes" id="UP000621454"/>
    </source>
</evidence>
<dbReference type="EMBL" id="BMGC01000005">
    <property type="protein sequence ID" value="GGB23912.1"/>
    <property type="molecule type" value="Genomic_DNA"/>
</dbReference>
<dbReference type="SUPFAM" id="SSF53474">
    <property type="entry name" value="alpha/beta-Hydrolases"/>
    <property type="match status" value="1"/>
</dbReference>
<dbReference type="AlphaFoldDB" id="A0A916WQU4"/>
<feature type="domain" description="Alpha/beta hydrolase fold-3" evidence="2">
    <location>
        <begin position="138"/>
        <end position="336"/>
    </location>
</feature>
<accession>A0A916WQU4</accession>